<evidence type="ECO:0000256" key="1">
    <source>
        <dbReference type="ARBA" id="ARBA00004613"/>
    </source>
</evidence>
<evidence type="ECO:0000313" key="4">
    <source>
        <dbReference type="Proteomes" id="UP000030960"/>
    </source>
</evidence>
<organism evidence="3 4">
    <name type="scientific">Mameliella alba</name>
    <dbReference type="NCBI Taxonomy" id="561184"/>
    <lineage>
        <taxon>Bacteria</taxon>
        <taxon>Pseudomonadati</taxon>
        <taxon>Pseudomonadota</taxon>
        <taxon>Alphaproteobacteria</taxon>
        <taxon>Rhodobacterales</taxon>
        <taxon>Roseobacteraceae</taxon>
        <taxon>Mameliella</taxon>
    </lineage>
</organism>
<accession>A0A0B3REX1</accession>
<dbReference type="GO" id="GO:0005509">
    <property type="term" value="F:calcium ion binding"/>
    <property type="evidence" value="ECO:0007669"/>
    <property type="project" value="InterPro"/>
</dbReference>
<dbReference type="PATRIC" id="fig|1515334.3.peg.5673"/>
<dbReference type="PANTHER" id="PTHR38340:SF1">
    <property type="entry name" value="S-LAYER PROTEIN"/>
    <property type="match status" value="1"/>
</dbReference>
<dbReference type="Gene3D" id="2.150.10.10">
    <property type="entry name" value="Serralysin-like metalloprotease, C-terminal"/>
    <property type="match status" value="3"/>
</dbReference>
<evidence type="ECO:0000313" key="3">
    <source>
        <dbReference type="EMBL" id="KHQ49785.1"/>
    </source>
</evidence>
<dbReference type="PRINTS" id="PR00313">
    <property type="entry name" value="CABNDNGRPT"/>
</dbReference>
<dbReference type="Pfam" id="PF00353">
    <property type="entry name" value="HemolysinCabind"/>
    <property type="match status" value="2"/>
</dbReference>
<dbReference type="PANTHER" id="PTHR38340">
    <property type="entry name" value="S-LAYER PROTEIN"/>
    <property type="match status" value="1"/>
</dbReference>
<comment type="caution">
    <text evidence="3">The sequence shown here is derived from an EMBL/GenBank/DDBJ whole genome shotgun (WGS) entry which is preliminary data.</text>
</comment>
<reference evidence="3 4" key="1">
    <citation type="submission" date="2014-10" db="EMBL/GenBank/DDBJ databases">
        <title>Genome sequence of Ponticoccus sp. strain UMTAT08 isolated from clonal culture of toxic dinoflagellate Alexandrium tamiyavanichii.</title>
        <authorList>
            <person name="Gan H.Y."/>
            <person name="Muhd D.-D."/>
            <person name="Mohd Noor M.E."/>
            <person name="Yeong Y.S."/>
            <person name="Usup G."/>
        </authorList>
    </citation>
    <scope>NUCLEOTIDE SEQUENCE [LARGE SCALE GENOMIC DNA]</scope>
    <source>
        <strain evidence="3 4">UMTAT08</strain>
    </source>
</reference>
<evidence type="ECO:0000256" key="2">
    <source>
        <dbReference type="ARBA" id="ARBA00022525"/>
    </source>
</evidence>
<dbReference type="InterPro" id="IPR018511">
    <property type="entry name" value="Hemolysin-typ_Ca-bd_CS"/>
</dbReference>
<proteinExistence type="predicted"/>
<protein>
    <submittedName>
        <fullName evidence="3">5'-nucleotidase</fullName>
    </submittedName>
</protein>
<dbReference type="InterPro" id="IPR050557">
    <property type="entry name" value="RTX_toxin/Mannuronan_C5-epim"/>
</dbReference>
<keyword evidence="4" id="KW-1185">Reference proteome</keyword>
<gene>
    <name evidence="3" type="ORF">OA50_05681</name>
</gene>
<dbReference type="InterPro" id="IPR011049">
    <property type="entry name" value="Serralysin-like_metalloprot_C"/>
</dbReference>
<name>A0A0B3REX1_9RHOB</name>
<dbReference type="Proteomes" id="UP000030960">
    <property type="component" value="Unassembled WGS sequence"/>
</dbReference>
<dbReference type="GO" id="GO:0005576">
    <property type="term" value="C:extracellular region"/>
    <property type="evidence" value="ECO:0007669"/>
    <property type="project" value="UniProtKB-SubCell"/>
</dbReference>
<dbReference type="RefSeq" id="WP_317629198.1">
    <property type="nucleotide sequence ID" value="NZ_JSUQ01000042.1"/>
</dbReference>
<dbReference type="InterPro" id="IPR001343">
    <property type="entry name" value="Hemolysn_Ca-bd"/>
</dbReference>
<keyword evidence="2" id="KW-0964">Secreted</keyword>
<sequence>MALSFQSVNSTSMVTVTNGDDLVVREFVDIYVVGTAVTLSSGSGRTGIVNHGDIYGYLPLNVNSDHSRIVNYGTVTGVRQSTFNAGEAINIGGAGGRHEIINLGTITGDGDLIETSEATGPIDLYFLNRGTAVTDSSIIWSGHDFDEVHVDNAGYLRGSYLSLTGARTAFVRNTGTIETEGLSFGADEGGHLYNAGVIAGTGTRDLILTGSNNAGVSGGVNDDVVVNAGLISGRVFLGSGDDRYEGVRDGIVTERVRGYDGNDTLVGGSGDDLLDGENDQDLLVGRDGDDTLIGGAGFDTLIGGDGNDEMDGGNNNDTMNGNAGADTLLGGFGNDILVGQDGNDLLEGGAGNDTMDGGAGDDVLEGGDGNDVLRGRAGEDELSGGLGLDFLTGGADADSFVFRTTAQAGIGATRDQVLDFEPGLDVINVVSMSPGVFEFRGTSPFAPSGNPELRLVETATGSTIVQFDVNGDGTADAEIRVADVIGLTAADFAL</sequence>
<dbReference type="PROSITE" id="PS00330">
    <property type="entry name" value="HEMOLYSIN_CALCIUM"/>
    <property type="match status" value="3"/>
</dbReference>
<dbReference type="EMBL" id="JSUQ01000042">
    <property type="protein sequence ID" value="KHQ49785.1"/>
    <property type="molecule type" value="Genomic_DNA"/>
</dbReference>
<comment type="subcellular location">
    <subcellularLocation>
        <location evidence="1">Secreted</location>
    </subcellularLocation>
</comment>
<dbReference type="AlphaFoldDB" id="A0A0B3REX1"/>
<dbReference type="SUPFAM" id="SSF51120">
    <property type="entry name" value="beta-Roll"/>
    <property type="match status" value="2"/>
</dbReference>